<dbReference type="GO" id="GO:0005886">
    <property type="term" value="C:plasma membrane"/>
    <property type="evidence" value="ECO:0007669"/>
    <property type="project" value="UniProtKB-SubCell"/>
</dbReference>
<evidence type="ECO:0000256" key="17">
    <source>
        <dbReference type="SAM" id="MobiDB-lite"/>
    </source>
</evidence>
<keyword evidence="4" id="KW-1003">Cell membrane</keyword>
<keyword evidence="14" id="KW-0961">Cell wall biogenesis/degradation</keyword>
<evidence type="ECO:0000256" key="2">
    <source>
        <dbReference type="ARBA" id="ARBA00007090"/>
    </source>
</evidence>
<dbReference type="GO" id="GO:0008360">
    <property type="term" value="P:regulation of cell shape"/>
    <property type="evidence" value="ECO:0007669"/>
    <property type="project" value="UniProtKB-KW"/>
</dbReference>
<dbReference type="GO" id="GO:0008955">
    <property type="term" value="F:peptidoglycan glycosyltransferase activity"/>
    <property type="evidence" value="ECO:0007669"/>
    <property type="project" value="UniProtKB-EC"/>
</dbReference>
<dbReference type="SUPFAM" id="SSF56601">
    <property type="entry name" value="beta-lactamase/transpeptidase-like"/>
    <property type="match status" value="1"/>
</dbReference>
<comment type="catalytic activity">
    <reaction evidence="15">
        <text>Preferential cleavage: (Ac)2-L-Lys-D-Ala-|-D-Ala. Also transpeptidation of peptidyl-alanyl moieties that are N-acyl substituents of D-alanine.</text>
        <dbReference type="EC" id="3.4.16.4"/>
    </reaction>
</comment>
<dbReference type="Pfam" id="PF00912">
    <property type="entry name" value="Transgly"/>
    <property type="match status" value="1"/>
</dbReference>
<dbReference type="Gene3D" id="3.40.710.10">
    <property type="entry name" value="DD-peptidase/beta-lactamase superfamily"/>
    <property type="match status" value="1"/>
</dbReference>
<dbReference type="NCBIfam" id="TIGR02074">
    <property type="entry name" value="PBP_1a_fam"/>
    <property type="match status" value="1"/>
</dbReference>
<evidence type="ECO:0000256" key="14">
    <source>
        <dbReference type="ARBA" id="ARBA00023316"/>
    </source>
</evidence>
<keyword evidence="11" id="KW-0573">Peptidoglycan synthesis</keyword>
<evidence type="ECO:0000256" key="8">
    <source>
        <dbReference type="ARBA" id="ARBA00022679"/>
    </source>
</evidence>
<dbReference type="SUPFAM" id="SSF53955">
    <property type="entry name" value="Lysozyme-like"/>
    <property type="match status" value="1"/>
</dbReference>
<dbReference type="AlphaFoldDB" id="A0A6M0P359"/>
<evidence type="ECO:0000313" key="22">
    <source>
        <dbReference type="Proteomes" id="UP000476934"/>
    </source>
</evidence>
<evidence type="ECO:0000259" key="19">
    <source>
        <dbReference type="Pfam" id="PF00905"/>
    </source>
</evidence>
<dbReference type="PANTHER" id="PTHR32282">
    <property type="entry name" value="BINDING PROTEIN TRANSPEPTIDASE, PUTATIVE-RELATED"/>
    <property type="match status" value="1"/>
</dbReference>
<evidence type="ECO:0000256" key="15">
    <source>
        <dbReference type="ARBA" id="ARBA00034000"/>
    </source>
</evidence>
<comment type="caution">
    <text evidence="21">The sequence shown here is derived from an EMBL/GenBank/DDBJ whole genome shotgun (WGS) entry which is preliminary data.</text>
</comment>
<keyword evidence="9" id="KW-0378">Hydrolase</keyword>
<comment type="catalytic activity">
    <reaction evidence="16">
        <text>[GlcNAc-(1-&gt;4)-Mur2Ac(oyl-L-Ala-gamma-D-Glu-L-Lys-D-Ala-D-Ala)](n)-di-trans,octa-cis-undecaprenyl diphosphate + beta-D-GlcNAc-(1-&gt;4)-Mur2Ac(oyl-L-Ala-gamma-D-Glu-L-Lys-D-Ala-D-Ala)-di-trans,octa-cis-undecaprenyl diphosphate = [GlcNAc-(1-&gt;4)-Mur2Ac(oyl-L-Ala-gamma-D-Glu-L-Lys-D-Ala-D-Ala)](n+1)-di-trans,octa-cis-undecaprenyl diphosphate + di-trans,octa-cis-undecaprenyl diphosphate + H(+)</text>
        <dbReference type="Rhea" id="RHEA:23708"/>
        <dbReference type="Rhea" id="RHEA-COMP:9602"/>
        <dbReference type="Rhea" id="RHEA-COMP:9603"/>
        <dbReference type="ChEBI" id="CHEBI:15378"/>
        <dbReference type="ChEBI" id="CHEBI:58405"/>
        <dbReference type="ChEBI" id="CHEBI:60033"/>
        <dbReference type="ChEBI" id="CHEBI:78435"/>
        <dbReference type="EC" id="2.4.99.28"/>
    </reaction>
</comment>
<dbReference type="InterPro" id="IPR023346">
    <property type="entry name" value="Lysozyme-like_dom_sf"/>
</dbReference>
<proteinExistence type="inferred from homology"/>
<accession>A0A6M0P359</accession>
<evidence type="ECO:0000256" key="10">
    <source>
        <dbReference type="ARBA" id="ARBA00022960"/>
    </source>
</evidence>
<comment type="subcellular location">
    <subcellularLocation>
        <location evidence="1">Cell membrane</location>
    </subcellularLocation>
</comment>
<dbReference type="Pfam" id="PF00905">
    <property type="entry name" value="Transpeptidase"/>
    <property type="match status" value="1"/>
</dbReference>
<dbReference type="InterPro" id="IPR012338">
    <property type="entry name" value="Beta-lactam/transpept-like"/>
</dbReference>
<evidence type="ECO:0000256" key="16">
    <source>
        <dbReference type="ARBA" id="ARBA00049902"/>
    </source>
</evidence>
<evidence type="ECO:0000256" key="6">
    <source>
        <dbReference type="ARBA" id="ARBA00022670"/>
    </source>
</evidence>
<feature type="region of interest" description="Disordered" evidence="17">
    <location>
        <begin position="653"/>
        <end position="672"/>
    </location>
</feature>
<keyword evidence="22" id="KW-1185">Reference proteome</keyword>
<dbReference type="FunFam" id="1.10.3810.10:FF:000001">
    <property type="entry name" value="Penicillin-binding protein 1A"/>
    <property type="match status" value="1"/>
</dbReference>
<sequence length="685" mass="76483">MDALPNPKIVKAKRGFRLFFLAFFALILFISFCFLALYIYAKIIGPPPLAVPQSTLYYSSDGKVIGESNSGQERYWVDFNDISQDMIDATVSIEDRNFYKHHGFDYKRLAGAVLADIKAGGRVQGASTITQQYARNLFLTLDKTWERKVKEAFYTIRLEMNYSKNDILQGYLNTINYGHGAYGIQAASEYYFGKSARHLTLAEAAMLAGIPKGPSIYSPMISYKKAKERQEIVLHSMVENGYITKKQAEQASQEKLTLVGKHKNEDIHIAPYFQDVVKQQLKEKLGFDDRTIALGGLRVYTTLNTKQQKIAEKTVKETIPADSSIQLGFVAMNPKNGYVTALVGGRNYKDSPFNRVVQAARQPGSTIKPILYYAALNHGFTPTTMMKSAPTTFRVNNGQTVYKPHNFNSQYANKKITMLEALAVSDNIYAVKTHLFLGENTLVKEAKQFGITTKMEKVPSLALGTSNVHVIDMVHAYSLLDNNGKGNDPVYITKVEDYKGDVLYQANQQQKQILKPNVAFVTSQMMTGMFDKRLNGYATVTGSSIVNQITRPYAGKSGSTNTDSWMIGFSPQLVSGVWVGYDNGKELTLAADKLYAKKIWVKFMEQSLANKPIEEFTPPKGVVGAAIDPTTGKLATEQCPISRLTYFVSGTEPTDTCTTHSPNSKTKDQSKDKHESLFHKLLKWL</sequence>
<feature type="domain" description="Penicillin-binding protein transpeptidase" evidence="19">
    <location>
        <begin position="328"/>
        <end position="599"/>
    </location>
</feature>
<evidence type="ECO:0000259" key="20">
    <source>
        <dbReference type="Pfam" id="PF00912"/>
    </source>
</evidence>
<gene>
    <name evidence="21" type="ORF">G4D61_00410</name>
</gene>
<keyword evidence="18" id="KW-0812">Transmembrane</keyword>
<dbReference type="Gene3D" id="1.10.3810.10">
    <property type="entry name" value="Biosynthetic peptidoglycan transglycosylase-like"/>
    <property type="match status" value="1"/>
</dbReference>
<comment type="similarity">
    <text evidence="2">In the C-terminal section; belongs to the transpeptidase family.</text>
</comment>
<keyword evidence="13" id="KW-0511">Multifunctional enzyme</keyword>
<protein>
    <submittedName>
        <fullName evidence="21">PBP1A family penicillin-binding protein</fullName>
    </submittedName>
</protein>
<dbReference type="InterPro" id="IPR001460">
    <property type="entry name" value="PCN-bd_Tpept"/>
</dbReference>
<feature type="domain" description="Glycosyl transferase family 51" evidence="20">
    <location>
        <begin position="62"/>
        <end position="237"/>
    </location>
</feature>
<evidence type="ECO:0000256" key="1">
    <source>
        <dbReference type="ARBA" id="ARBA00004236"/>
    </source>
</evidence>
<dbReference type="Proteomes" id="UP000476934">
    <property type="component" value="Unassembled WGS sequence"/>
</dbReference>
<dbReference type="EMBL" id="JAAIWK010000001">
    <property type="protein sequence ID" value="NEY18429.1"/>
    <property type="molecule type" value="Genomic_DNA"/>
</dbReference>
<dbReference type="FunFam" id="3.40.710.10:FF:000028">
    <property type="entry name" value="Penicillin-binding protein 1A"/>
    <property type="match status" value="1"/>
</dbReference>
<dbReference type="GO" id="GO:0009252">
    <property type="term" value="P:peptidoglycan biosynthetic process"/>
    <property type="evidence" value="ECO:0007669"/>
    <property type="project" value="UniProtKB-KW"/>
</dbReference>
<evidence type="ECO:0000256" key="9">
    <source>
        <dbReference type="ARBA" id="ARBA00022801"/>
    </source>
</evidence>
<dbReference type="GO" id="GO:0008658">
    <property type="term" value="F:penicillin binding"/>
    <property type="evidence" value="ECO:0007669"/>
    <property type="project" value="InterPro"/>
</dbReference>
<dbReference type="GO" id="GO:0009002">
    <property type="term" value="F:serine-type D-Ala-D-Ala carboxypeptidase activity"/>
    <property type="evidence" value="ECO:0007669"/>
    <property type="project" value="UniProtKB-EC"/>
</dbReference>
<dbReference type="GO" id="GO:0071555">
    <property type="term" value="P:cell wall organization"/>
    <property type="evidence" value="ECO:0007669"/>
    <property type="project" value="UniProtKB-KW"/>
</dbReference>
<evidence type="ECO:0000256" key="7">
    <source>
        <dbReference type="ARBA" id="ARBA00022676"/>
    </source>
</evidence>
<evidence type="ECO:0000313" key="21">
    <source>
        <dbReference type="EMBL" id="NEY18429.1"/>
    </source>
</evidence>
<organism evidence="21 22">
    <name type="scientific">Heyndrickxia ginsengihumi</name>
    <dbReference type="NCBI Taxonomy" id="363870"/>
    <lineage>
        <taxon>Bacteria</taxon>
        <taxon>Bacillati</taxon>
        <taxon>Bacillota</taxon>
        <taxon>Bacilli</taxon>
        <taxon>Bacillales</taxon>
        <taxon>Bacillaceae</taxon>
        <taxon>Heyndrickxia</taxon>
    </lineage>
</organism>
<evidence type="ECO:0000256" key="3">
    <source>
        <dbReference type="ARBA" id="ARBA00007739"/>
    </source>
</evidence>
<keyword evidence="18" id="KW-1133">Transmembrane helix</keyword>
<reference evidence="21 22" key="2">
    <citation type="submission" date="2020-03" db="EMBL/GenBank/DDBJ databases">
        <title>Bacillus aquiflavi sp. nov., isolated from yellow water of strong flavor Chinese baijiu in Yibin region of China.</title>
        <authorList>
            <person name="Xie J."/>
        </authorList>
    </citation>
    <scope>NUCLEOTIDE SEQUENCE [LARGE SCALE GENOMIC DNA]</scope>
    <source>
        <strain evidence="21 22">Gsoil 114</strain>
    </source>
</reference>
<dbReference type="InterPro" id="IPR050396">
    <property type="entry name" value="Glycosyltr_51/Transpeptidase"/>
</dbReference>
<feature type="compositionally biased region" description="Polar residues" evidence="17">
    <location>
        <begin position="653"/>
        <end position="664"/>
    </location>
</feature>
<evidence type="ECO:0000256" key="12">
    <source>
        <dbReference type="ARBA" id="ARBA00023136"/>
    </source>
</evidence>
<dbReference type="GO" id="GO:0006508">
    <property type="term" value="P:proteolysis"/>
    <property type="evidence" value="ECO:0007669"/>
    <property type="project" value="UniProtKB-KW"/>
</dbReference>
<name>A0A6M0P359_9BACI</name>
<dbReference type="InterPro" id="IPR001264">
    <property type="entry name" value="Glyco_trans_51"/>
</dbReference>
<keyword evidence="5" id="KW-0121">Carboxypeptidase</keyword>
<evidence type="ECO:0000256" key="13">
    <source>
        <dbReference type="ARBA" id="ARBA00023268"/>
    </source>
</evidence>
<dbReference type="InterPro" id="IPR036950">
    <property type="entry name" value="PBP_transglycosylase"/>
</dbReference>
<keyword evidence="10" id="KW-0133">Cell shape</keyword>
<comment type="similarity">
    <text evidence="3">In the N-terminal section; belongs to the glycosyltransferase 51 family.</text>
</comment>
<evidence type="ECO:0000256" key="4">
    <source>
        <dbReference type="ARBA" id="ARBA00022475"/>
    </source>
</evidence>
<evidence type="ECO:0000256" key="5">
    <source>
        <dbReference type="ARBA" id="ARBA00022645"/>
    </source>
</evidence>
<dbReference type="PANTHER" id="PTHR32282:SF11">
    <property type="entry name" value="PENICILLIN-BINDING PROTEIN 1B"/>
    <property type="match status" value="1"/>
</dbReference>
<evidence type="ECO:0000256" key="11">
    <source>
        <dbReference type="ARBA" id="ARBA00022984"/>
    </source>
</evidence>
<dbReference type="GO" id="GO:0030288">
    <property type="term" value="C:outer membrane-bounded periplasmic space"/>
    <property type="evidence" value="ECO:0007669"/>
    <property type="project" value="TreeGrafter"/>
</dbReference>
<evidence type="ECO:0000256" key="18">
    <source>
        <dbReference type="SAM" id="Phobius"/>
    </source>
</evidence>
<keyword evidence="6" id="KW-0645">Protease</keyword>
<keyword evidence="7" id="KW-0328">Glycosyltransferase</keyword>
<keyword evidence="12 18" id="KW-0472">Membrane</keyword>
<feature type="transmembrane region" description="Helical" evidence="18">
    <location>
        <begin position="18"/>
        <end position="41"/>
    </location>
</feature>
<reference evidence="21 22" key="1">
    <citation type="submission" date="2020-02" db="EMBL/GenBank/DDBJ databases">
        <authorList>
            <person name="Feng H."/>
        </authorList>
    </citation>
    <scope>NUCLEOTIDE SEQUENCE [LARGE SCALE GENOMIC DNA]</scope>
    <source>
        <strain evidence="21 22">Gsoil 114</strain>
    </source>
</reference>
<dbReference type="RefSeq" id="WP_025727613.1">
    <property type="nucleotide sequence ID" value="NZ_JAAIWK010000001.1"/>
</dbReference>
<keyword evidence="8" id="KW-0808">Transferase</keyword>